<sequence length="195" mass="20702">MTDAPLILAFDTSGPHVTAALLAGEDILTQRSEEMPRGQAERLLPLLEEVLAEAGKTFTDLTRIAVGTGPGNFTGIRISVAAARGLAMALDIPAIGVSLLDTTQFLSHWSPVAMPAPRGQFYLMDFDKMREPVLIERLPNFAVALSTEHTPAQHVAMMARLAAIRTPGTAPAPLYVKPADAAPSKDAPPVILDDA</sequence>
<dbReference type="NCBIfam" id="TIGR03725">
    <property type="entry name" value="T6A_YeaZ"/>
    <property type="match status" value="1"/>
</dbReference>
<dbReference type="SUPFAM" id="SSF53067">
    <property type="entry name" value="Actin-like ATPase domain"/>
    <property type="match status" value="1"/>
</dbReference>
<dbReference type="PANTHER" id="PTHR11735">
    <property type="entry name" value="TRNA N6-ADENOSINE THREONYLCARBAMOYLTRANSFERASE"/>
    <property type="match status" value="1"/>
</dbReference>
<accession>A0A521FF94</accession>
<organism evidence="2 3">
    <name type="scientific">Thalassovita litoralis</name>
    <dbReference type="NCBI Taxonomy" id="1010611"/>
    <lineage>
        <taxon>Bacteria</taxon>
        <taxon>Pseudomonadati</taxon>
        <taxon>Pseudomonadota</taxon>
        <taxon>Alphaproteobacteria</taxon>
        <taxon>Rhodobacterales</taxon>
        <taxon>Roseobacteraceae</taxon>
        <taxon>Thalassovita</taxon>
    </lineage>
</organism>
<dbReference type="AlphaFoldDB" id="A0A521FF94"/>
<name>A0A521FF94_9RHOB</name>
<dbReference type="InterPro" id="IPR022496">
    <property type="entry name" value="T6A_TsaB"/>
</dbReference>
<evidence type="ECO:0000313" key="3">
    <source>
        <dbReference type="Proteomes" id="UP000316030"/>
    </source>
</evidence>
<dbReference type="InterPro" id="IPR000905">
    <property type="entry name" value="Gcp-like_dom"/>
</dbReference>
<proteinExistence type="predicted"/>
<reference evidence="2 3" key="1">
    <citation type="submission" date="2017-05" db="EMBL/GenBank/DDBJ databases">
        <authorList>
            <person name="Varghese N."/>
            <person name="Submissions S."/>
        </authorList>
    </citation>
    <scope>NUCLEOTIDE SEQUENCE [LARGE SCALE GENOMIC DNA]</scope>
    <source>
        <strain evidence="2 3">DSM 29506</strain>
    </source>
</reference>
<keyword evidence="3" id="KW-1185">Reference proteome</keyword>
<dbReference type="PANTHER" id="PTHR11735:SF11">
    <property type="entry name" value="TRNA THREONYLCARBAMOYLADENOSINE BIOSYNTHESIS PROTEIN TSAB"/>
    <property type="match status" value="1"/>
</dbReference>
<protein>
    <submittedName>
        <fullName evidence="2">tRNA threonylcarbamoyl adenosine modification protein YeaZ</fullName>
    </submittedName>
</protein>
<dbReference type="RefSeq" id="WP_142494423.1">
    <property type="nucleotide sequence ID" value="NZ_FXTO01000028.1"/>
</dbReference>
<dbReference type="InterPro" id="IPR043129">
    <property type="entry name" value="ATPase_NBD"/>
</dbReference>
<dbReference type="GO" id="GO:0005829">
    <property type="term" value="C:cytosol"/>
    <property type="evidence" value="ECO:0007669"/>
    <property type="project" value="TreeGrafter"/>
</dbReference>
<dbReference type="Pfam" id="PF00814">
    <property type="entry name" value="TsaD"/>
    <property type="match status" value="1"/>
</dbReference>
<dbReference type="Proteomes" id="UP000316030">
    <property type="component" value="Unassembled WGS sequence"/>
</dbReference>
<dbReference type="EMBL" id="FXTO01000028">
    <property type="protein sequence ID" value="SMO94809.1"/>
    <property type="molecule type" value="Genomic_DNA"/>
</dbReference>
<gene>
    <name evidence="2" type="ORF">SAMN06265173_12834</name>
</gene>
<feature type="domain" description="Gcp-like" evidence="1">
    <location>
        <begin position="37"/>
        <end position="107"/>
    </location>
</feature>
<evidence type="ECO:0000313" key="2">
    <source>
        <dbReference type="EMBL" id="SMO94809.1"/>
    </source>
</evidence>
<dbReference type="OrthoDB" id="9809995at2"/>
<dbReference type="Gene3D" id="3.30.420.40">
    <property type="match status" value="2"/>
</dbReference>
<evidence type="ECO:0000259" key="1">
    <source>
        <dbReference type="Pfam" id="PF00814"/>
    </source>
</evidence>
<dbReference type="GO" id="GO:0002949">
    <property type="term" value="P:tRNA threonylcarbamoyladenosine modification"/>
    <property type="evidence" value="ECO:0007669"/>
    <property type="project" value="InterPro"/>
</dbReference>